<evidence type="ECO:0000256" key="2">
    <source>
        <dbReference type="ARBA" id="ARBA00023015"/>
    </source>
</evidence>
<keyword evidence="3" id="KW-0238">DNA-binding</keyword>
<sequence length="161" mass="18375">MTLFSNLIITLVLDLELHKPTTEEASHILGVEHETRHQETMDVPVNRTMEHRRLVIACYYLTSALSTFHKKLESVVWCPYLDKCLSTIAESKDPSDQLLVCQVRLQNVVRRTTEAYIHLIRDGTPSKPGVSNLIMLYIQTLRSQLAEVKNKIPSQLACNSM</sequence>
<dbReference type="EMBL" id="CH476630">
    <property type="protein sequence ID" value="EDN92232.1"/>
    <property type="molecule type" value="Genomic_DNA"/>
</dbReference>
<dbReference type="GO" id="GO:0005634">
    <property type="term" value="C:nucleus"/>
    <property type="evidence" value="ECO:0007669"/>
    <property type="project" value="UniProtKB-SubCell"/>
</dbReference>
<dbReference type="RefSeq" id="XP_001591468.1">
    <property type="nucleotide sequence ID" value="XM_001591418.1"/>
</dbReference>
<evidence type="ECO:0000256" key="4">
    <source>
        <dbReference type="ARBA" id="ARBA00023163"/>
    </source>
</evidence>
<evidence type="ECO:0000256" key="3">
    <source>
        <dbReference type="ARBA" id="ARBA00023125"/>
    </source>
</evidence>
<keyword evidence="5" id="KW-0539">Nucleus</keyword>
<dbReference type="Proteomes" id="UP000001312">
    <property type="component" value="Unassembled WGS sequence"/>
</dbReference>
<accession>A7ERZ0</accession>
<keyword evidence="2" id="KW-0805">Transcription regulation</keyword>
<gene>
    <name evidence="6" type="ORF">SS1G_08095</name>
</gene>
<dbReference type="GO" id="GO:0003677">
    <property type="term" value="F:DNA binding"/>
    <property type="evidence" value="ECO:0007669"/>
    <property type="project" value="UniProtKB-KW"/>
</dbReference>
<comment type="subcellular location">
    <subcellularLocation>
        <location evidence="1">Nucleus</location>
    </subcellularLocation>
</comment>
<reference evidence="7" key="1">
    <citation type="journal article" date="2011" name="PLoS Genet.">
        <title>Genomic analysis of the necrotrophic fungal pathogens Sclerotinia sclerotiorum and Botrytis cinerea.</title>
        <authorList>
            <person name="Amselem J."/>
            <person name="Cuomo C.A."/>
            <person name="van Kan J.A."/>
            <person name="Viaud M."/>
            <person name="Benito E.P."/>
            <person name="Couloux A."/>
            <person name="Coutinho P.M."/>
            <person name="de Vries R.P."/>
            <person name="Dyer P.S."/>
            <person name="Fillinger S."/>
            <person name="Fournier E."/>
            <person name="Gout L."/>
            <person name="Hahn M."/>
            <person name="Kohn L."/>
            <person name="Lapalu N."/>
            <person name="Plummer K.M."/>
            <person name="Pradier J.M."/>
            <person name="Quevillon E."/>
            <person name="Sharon A."/>
            <person name="Simon A."/>
            <person name="ten Have A."/>
            <person name="Tudzynski B."/>
            <person name="Tudzynski P."/>
            <person name="Wincker P."/>
            <person name="Andrew M."/>
            <person name="Anthouard V."/>
            <person name="Beever R.E."/>
            <person name="Beffa R."/>
            <person name="Benoit I."/>
            <person name="Bouzid O."/>
            <person name="Brault B."/>
            <person name="Chen Z."/>
            <person name="Choquer M."/>
            <person name="Collemare J."/>
            <person name="Cotton P."/>
            <person name="Danchin E.G."/>
            <person name="Da Silva C."/>
            <person name="Gautier A."/>
            <person name="Giraud C."/>
            <person name="Giraud T."/>
            <person name="Gonzalez C."/>
            <person name="Grossetete S."/>
            <person name="Guldener U."/>
            <person name="Henrissat B."/>
            <person name="Howlett B.J."/>
            <person name="Kodira C."/>
            <person name="Kretschmer M."/>
            <person name="Lappartient A."/>
            <person name="Leroch M."/>
            <person name="Levis C."/>
            <person name="Mauceli E."/>
            <person name="Neuveglise C."/>
            <person name="Oeser B."/>
            <person name="Pearson M."/>
            <person name="Poulain J."/>
            <person name="Poussereau N."/>
            <person name="Quesneville H."/>
            <person name="Rascle C."/>
            <person name="Schumacher J."/>
            <person name="Segurens B."/>
            <person name="Sexton A."/>
            <person name="Silva E."/>
            <person name="Sirven C."/>
            <person name="Soanes D.M."/>
            <person name="Talbot N.J."/>
            <person name="Templeton M."/>
            <person name="Yandava C."/>
            <person name="Yarden O."/>
            <person name="Zeng Q."/>
            <person name="Rollins J.A."/>
            <person name="Lebrun M.H."/>
            <person name="Dickman M."/>
        </authorList>
    </citation>
    <scope>NUCLEOTIDE SEQUENCE [LARGE SCALE GENOMIC DNA]</scope>
    <source>
        <strain evidence="7">ATCC 18683 / 1980 / Ss-1</strain>
    </source>
</reference>
<organism evidence="6 7">
    <name type="scientific">Sclerotinia sclerotiorum (strain ATCC 18683 / 1980 / Ss-1)</name>
    <name type="common">White mold</name>
    <name type="synonym">Whetzelinia sclerotiorum</name>
    <dbReference type="NCBI Taxonomy" id="665079"/>
    <lineage>
        <taxon>Eukaryota</taxon>
        <taxon>Fungi</taxon>
        <taxon>Dikarya</taxon>
        <taxon>Ascomycota</taxon>
        <taxon>Pezizomycotina</taxon>
        <taxon>Leotiomycetes</taxon>
        <taxon>Helotiales</taxon>
        <taxon>Sclerotiniaceae</taxon>
        <taxon>Sclerotinia</taxon>
    </lineage>
</organism>
<dbReference type="AlphaFoldDB" id="A7ERZ0"/>
<evidence type="ECO:0000256" key="1">
    <source>
        <dbReference type="ARBA" id="ARBA00004123"/>
    </source>
</evidence>
<name>A7ERZ0_SCLS1</name>
<evidence type="ECO:0000313" key="6">
    <source>
        <dbReference type="EMBL" id="EDN92232.1"/>
    </source>
</evidence>
<dbReference type="PANTHER" id="PTHR31845:SF32">
    <property type="entry name" value="MISCELLANEOUS ZN(II)2CYS6 TRANSCRIPTION FACTOR (EUROFUNG)-RELATED"/>
    <property type="match status" value="1"/>
</dbReference>
<dbReference type="KEGG" id="ssl:SS1G_08095"/>
<dbReference type="InParanoid" id="A7ERZ0"/>
<dbReference type="PANTHER" id="PTHR31845">
    <property type="entry name" value="FINGER DOMAIN PROTEIN, PUTATIVE-RELATED"/>
    <property type="match status" value="1"/>
</dbReference>
<protein>
    <submittedName>
        <fullName evidence="6">Uncharacterized protein</fullName>
    </submittedName>
</protein>
<evidence type="ECO:0000313" key="7">
    <source>
        <dbReference type="Proteomes" id="UP000001312"/>
    </source>
</evidence>
<dbReference type="GeneID" id="5487566"/>
<keyword evidence="7" id="KW-1185">Reference proteome</keyword>
<dbReference type="InterPro" id="IPR051089">
    <property type="entry name" value="prtT"/>
</dbReference>
<keyword evidence="4" id="KW-0804">Transcription</keyword>
<proteinExistence type="predicted"/>
<evidence type="ECO:0000256" key="5">
    <source>
        <dbReference type="ARBA" id="ARBA00023242"/>
    </source>
</evidence>
<dbReference type="GO" id="GO:0006355">
    <property type="term" value="P:regulation of DNA-templated transcription"/>
    <property type="evidence" value="ECO:0007669"/>
    <property type="project" value="UniProtKB-ARBA"/>
</dbReference>